<dbReference type="Proteomes" id="UP000814140">
    <property type="component" value="Unassembled WGS sequence"/>
</dbReference>
<name>A0ACB8SKQ6_9AGAM</name>
<protein>
    <submittedName>
        <fullName evidence="1">Uncharacterized protein</fullName>
    </submittedName>
</protein>
<comment type="caution">
    <text evidence="1">The sequence shown here is derived from an EMBL/GenBank/DDBJ whole genome shotgun (WGS) entry which is preliminary data.</text>
</comment>
<evidence type="ECO:0000313" key="1">
    <source>
        <dbReference type="EMBL" id="KAI0056969.1"/>
    </source>
</evidence>
<gene>
    <name evidence="1" type="ORF">BV25DRAFT_1872574</name>
</gene>
<organism evidence="1 2">
    <name type="scientific">Artomyces pyxidatus</name>
    <dbReference type="NCBI Taxonomy" id="48021"/>
    <lineage>
        <taxon>Eukaryota</taxon>
        <taxon>Fungi</taxon>
        <taxon>Dikarya</taxon>
        <taxon>Basidiomycota</taxon>
        <taxon>Agaricomycotina</taxon>
        <taxon>Agaricomycetes</taxon>
        <taxon>Russulales</taxon>
        <taxon>Auriscalpiaceae</taxon>
        <taxon>Artomyces</taxon>
    </lineage>
</organism>
<dbReference type="EMBL" id="MU277254">
    <property type="protein sequence ID" value="KAI0056969.1"/>
    <property type="molecule type" value="Genomic_DNA"/>
</dbReference>
<reference evidence="1" key="1">
    <citation type="submission" date="2021-03" db="EMBL/GenBank/DDBJ databases">
        <authorList>
            <consortium name="DOE Joint Genome Institute"/>
            <person name="Ahrendt S."/>
            <person name="Looney B.P."/>
            <person name="Miyauchi S."/>
            <person name="Morin E."/>
            <person name="Drula E."/>
            <person name="Courty P.E."/>
            <person name="Chicoki N."/>
            <person name="Fauchery L."/>
            <person name="Kohler A."/>
            <person name="Kuo A."/>
            <person name="Labutti K."/>
            <person name="Pangilinan J."/>
            <person name="Lipzen A."/>
            <person name="Riley R."/>
            <person name="Andreopoulos W."/>
            <person name="He G."/>
            <person name="Johnson J."/>
            <person name="Barry K.W."/>
            <person name="Grigoriev I.V."/>
            <person name="Nagy L."/>
            <person name="Hibbett D."/>
            <person name="Henrissat B."/>
            <person name="Matheny P.B."/>
            <person name="Labbe J."/>
            <person name="Martin F."/>
        </authorList>
    </citation>
    <scope>NUCLEOTIDE SEQUENCE</scope>
    <source>
        <strain evidence="1">HHB10654</strain>
    </source>
</reference>
<reference evidence="1" key="2">
    <citation type="journal article" date="2022" name="New Phytol.">
        <title>Evolutionary transition to the ectomycorrhizal habit in the genomes of a hyperdiverse lineage of mushroom-forming fungi.</title>
        <authorList>
            <person name="Looney B."/>
            <person name="Miyauchi S."/>
            <person name="Morin E."/>
            <person name="Drula E."/>
            <person name="Courty P.E."/>
            <person name="Kohler A."/>
            <person name="Kuo A."/>
            <person name="LaButti K."/>
            <person name="Pangilinan J."/>
            <person name="Lipzen A."/>
            <person name="Riley R."/>
            <person name="Andreopoulos W."/>
            <person name="He G."/>
            <person name="Johnson J."/>
            <person name="Nolan M."/>
            <person name="Tritt A."/>
            <person name="Barry K.W."/>
            <person name="Grigoriev I.V."/>
            <person name="Nagy L.G."/>
            <person name="Hibbett D."/>
            <person name="Henrissat B."/>
            <person name="Matheny P.B."/>
            <person name="Labbe J."/>
            <person name="Martin F.M."/>
        </authorList>
    </citation>
    <scope>NUCLEOTIDE SEQUENCE</scope>
    <source>
        <strain evidence="1">HHB10654</strain>
    </source>
</reference>
<sequence length="171" mass="19282">MDQFKSFDAILFPADGRPPCVVPLMTSPALFITPHSPQPNQARIPHPELYMEYIAANVERAWQHQCVEALDCMNKKFTNPYIVYFPVISHDGLPFPVNKIVKEMQGRMFVENCAWRGDLIVAKYSDGRFLYMKNASMADFPILKNYFSTHSPLIQAGTLVSTVTSAVVPSP</sequence>
<proteinExistence type="predicted"/>
<accession>A0ACB8SKQ6</accession>
<keyword evidence="2" id="KW-1185">Reference proteome</keyword>
<evidence type="ECO:0000313" key="2">
    <source>
        <dbReference type="Proteomes" id="UP000814140"/>
    </source>
</evidence>